<dbReference type="PANTHER" id="PTHR43303:SF4">
    <property type="entry name" value="NADPH DEHYDROGENASE C23G7.10C-RELATED"/>
    <property type="match status" value="1"/>
</dbReference>
<dbReference type="GO" id="GO:0003959">
    <property type="term" value="F:NADPH dehydrogenase activity"/>
    <property type="evidence" value="ECO:0007669"/>
    <property type="project" value="InterPro"/>
</dbReference>
<evidence type="ECO:0000259" key="7">
    <source>
        <dbReference type="Pfam" id="PF00724"/>
    </source>
</evidence>
<reference evidence="8" key="1">
    <citation type="submission" date="2022-07" db="EMBL/GenBank/DDBJ databases">
        <title>Phylogenomic reconstructions and comparative analyses of Kickxellomycotina fungi.</title>
        <authorList>
            <person name="Reynolds N.K."/>
            <person name="Stajich J.E."/>
            <person name="Barry K."/>
            <person name="Grigoriev I.V."/>
            <person name="Crous P."/>
            <person name="Smith M.E."/>
        </authorList>
    </citation>
    <scope>NUCLEOTIDE SEQUENCE</scope>
    <source>
        <strain evidence="8">BCRC 34489</strain>
    </source>
</reference>
<evidence type="ECO:0000256" key="2">
    <source>
        <dbReference type="ARBA" id="ARBA00022630"/>
    </source>
</evidence>
<keyword evidence="2" id="KW-0285">Flavoprotein</keyword>
<feature type="domain" description="NADH:flavin oxidoreductase/NADH oxidase N-terminal" evidence="7">
    <location>
        <begin position="40"/>
        <end position="359"/>
    </location>
</feature>
<dbReference type="Pfam" id="PF00724">
    <property type="entry name" value="Oxidored_FMN"/>
    <property type="match status" value="1"/>
</dbReference>
<dbReference type="Gene3D" id="3.20.20.70">
    <property type="entry name" value="Aldolase class I"/>
    <property type="match status" value="1"/>
</dbReference>
<evidence type="ECO:0000256" key="4">
    <source>
        <dbReference type="ARBA" id="ARBA00022857"/>
    </source>
</evidence>
<feature type="region of interest" description="Disordered" evidence="6">
    <location>
        <begin position="1"/>
        <end position="36"/>
    </location>
</feature>
<proteinExistence type="predicted"/>
<dbReference type="InterPro" id="IPR001155">
    <property type="entry name" value="OxRdtase_FMN_N"/>
</dbReference>
<dbReference type="PANTHER" id="PTHR43303">
    <property type="entry name" value="NADPH DEHYDROGENASE C23G7.10C-RELATED"/>
    <property type="match status" value="1"/>
</dbReference>
<dbReference type="EMBL" id="JANBUM010000003">
    <property type="protein sequence ID" value="KAJ2788217.1"/>
    <property type="molecule type" value="Genomic_DNA"/>
</dbReference>
<keyword evidence="5" id="KW-0560">Oxidoreductase</keyword>
<comment type="caution">
    <text evidence="8">The sequence shown here is derived from an EMBL/GenBank/DDBJ whole genome shotgun (WGS) entry which is preliminary data.</text>
</comment>
<dbReference type="GO" id="GO:0010181">
    <property type="term" value="F:FMN binding"/>
    <property type="evidence" value="ECO:0007669"/>
    <property type="project" value="InterPro"/>
</dbReference>
<accession>A0A9W8HNT9</accession>
<dbReference type="InterPro" id="IPR028119">
    <property type="entry name" value="Snapin/Pallidin/Snn1"/>
</dbReference>
<dbReference type="SUPFAM" id="SSF51395">
    <property type="entry name" value="FMN-linked oxidoreductases"/>
    <property type="match status" value="1"/>
</dbReference>
<dbReference type="InterPro" id="IPR044152">
    <property type="entry name" value="YqjM-like"/>
</dbReference>
<sequence length="475" mass="51930">MSASASSDPHAFFQEQRGHGPGAAIEPTASEHNPSPLPLMFQPLTIRGLTLKNRLAVSPMCMYSSTDGFATDFHLVHTGQFTMRGLGLVIMEATGVSPEGRITPNCLGIWKDAHIEKLQQIVRFVHANKAAAGIQLAHAGRKASTTAPWLMKTLRRMRRRSLDKIRRIQGDFAQAAKRALLAGFDVIELHAAHGYLLHEFLSPISNKRTDEYGGSFDNRVRFLVETVRSVRKEWPQDRPLFVRLSVTDWVAPCDAVPGGGWTEEESVELASRLKSEGVDLVDCSTSGSSPLQKIPLAPGYQVRFAEDIRRQVKGMLTGAVGLITDAQQANDVLEQGHADMVFLSHVKLCDPNFVLNAATSLGTPSSSDISPGTAVPTDLSPSAASMLRVLLPALTRLDDTLESVNTKQAELTQVLTRLTTELDQFSDLVAPPSHGSTSQHLQNSRTRLSNINVTLKRVRTRLDNISLLAQAKLNK</sequence>
<keyword evidence="4" id="KW-0521">NADP</keyword>
<evidence type="ECO:0000313" key="9">
    <source>
        <dbReference type="Proteomes" id="UP001140172"/>
    </source>
</evidence>
<comment type="cofactor">
    <cofactor evidence="1">
        <name>FMN</name>
        <dbReference type="ChEBI" id="CHEBI:58210"/>
    </cofactor>
</comment>
<keyword evidence="3" id="KW-0288">FMN</keyword>
<dbReference type="Pfam" id="PF14712">
    <property type="entry name" value="Snapin_Pallidin"/>
    <property type="match status" value="1"/>
</dbReference>
<dbReference type="OrthoDB" id="72788at2759"/>
<dbReference type="Proteomes" id="UP001140172">
    <property type="component" value="Unassembled WGS sequence"/>
</dbReference>
<dbReference type="AlphaFoldDB" id="A0A9W8HNT9"/>
<dbReference type="InterPro" id="IPR013785">
    <property type="entry name" value="Aldolase_TIM"/>
</dbReference>
<dbReference type="CDD" id="cd02932">
    <property type="entry name" value="OYE_YqiM_FMN"/>
    <property type="match status" value="1"/>
</dbReference>
<organism evidence="8 9">
    <name type="scientific">Coemansia interrupta</name>
    <dbReference type="NCBI Taxonomy" id="1126814"/>
    <lineage>
        <taxon>Eukaryota</taxon>
        <taxon>Fungi</taxon>
        <taxon>Fungi incertae sedis</taxon>
        <taxon>Zoopagomycota</taxon>
        <taxon>Kickxellomycotina</taxon>
        <taxon>Kickxellomycetes</taxon>
        <taxon>Kickxellales</taxon>
        <taxon>Kickxellaceae</taxon>
        <taxon>Coemansia</taxon>
    </lineage>
</organism>
<evidence type="ECO:0000256" key="5">
    <source>
        <dbReference type="ARBA" id="ARBA00023002"/>
    </source>
</evidence>
<evidence type="ECO:0000313" key="8">
    <source>
        <dbReference type="EMBL" id="KAJ2788217.1"/>
    </source>
</evidence>
<keyword evidence="9" id="KW-1185">Reference proteome</keyword>
<evidence type="ECO:0000256" key="6">
    <source>
        <dbReference type="SAM" id="MobiDB-lite"/>
    </source>
</evidence>
<evidence type="ECO:0000256" key="1">
    <source>
        <dbReference type="ARBA" id="ARBA00001917"/>
    </source>
</evidence>
<dbReference type="GO" id="GO:0050661">
    <property type="term" value="F:NADP binding"/>
    <property type="evidence" value="ECO:0007669"/>
    <property type="project" value="InterPro"/>
</dbReference>
<evidence type="ECO:0000256" key="3">
    <source>
        <dbReference type="ARBA" id="ARBA00022643"/>
    </source>
</evidence>
<protein>
    <recommendedName>
        <fullName evidence="7">NADH:flavin oxidoreductase/NADH oxidase N-terminal domain-containing protein</fullName>
    </recommendedName>
</protein>
<name>A0A9W8HNT9_9FUNG</name>
<gene>
    <name evidence="8" type="ORF">GGI15_000022</name>
</gene>